<keyword evidence="1" id="KW-0472">Membrane</keyword>
<comment type="caution">
    <text evidence="2">The sequence shown here is derived from an EMBL/GenBank/DDBJ whole genome shotgun (WGS) entry which is preliminary data.</text>
</comment>
<feature type="transmembrane region" description="Helical" evidence="1">
    <location>
        <begin position="54"/>
        <end position="78"/>
    </location>
</feature>
<evidence type="ECO:0000313" key="3">
    <source>
        <dbReference type="Proteomes" id="UP000325291"/>
    </source>
</evidence>
<accession>A0A5A9ZHP6</accession>
<keyword evidence="1" id="KW-0812">Transmembrane</keyword>
<dbReference type="Proteomes" id="UP000325291">
    <property type="component" value="Unassembled WGS sequence"/>
</dbReference>
<gene>
    <name evidence="2" type="ORF">FLO80_07560</name>
</gene>
<evidence type="ECO:0000313" key="2">
    <source>
        <dbReference type="EMBL" id="KAA0916671.1"/>
    </source>
</evidence>
<dbReference type="RefSeq" id="WP_111365261.1">
    <property type="nucleotide sequence ID" value="NZ_VINQ01000004.1"/>
</dbReference>
<evidence type="ECO:0000256" key="1">
    <source>
        <dbReference type="SAM" id="Phobius"/>
    </source>
</evidence>
<keyword evidence="3" id="KW-1185">Reference proteome</keyword>
<organism evidence="2 3">
    <name type="scientific">Aquicoccus porphyridii</name>
    <dbReference type="NCBI Taxonomy" id="1852029"/>
    <lineage>
        <taxon>Bacteria</taxon>
        <taxon>Pseudomonadati</taxon>
        <taxon>Pseudomonadota</taxon>
        <taxon>Alphaproteobacteria</taxon>
        <taxon>Rhodobacterales</taxon>
        <taxon>Paracoccaceae</taxon>
        <taxon>Aquicoccus</taxon>
    </lineage>
</organism>
<dbReference type="EMBL" id="VINQ01000004">
    <property type="protein sequence ID" value="KAA0916671.1"/>
    <property type="molecule type" value="Genomic_DNA"/>
</dbReference>
<protein>
    <submittedName>
        <fullName evidence="2">Uncharacterized protein</fullName>
    </submittedName>
</protein>
<proteinExistence type="predicted"/>
<keyword evidence="1" id="KW-1133">Transmembrane helix</keyword>
<sequence>MPDKFADFDKRLTRINRSHRRVARGPSYAPVVGADGLIVVRRRRSGPNIPVKGLIYLVLGFCLFKSVAIAHFGATGYADRIDEMKQGTVFEWAGAWVLQPDRVSIRIATTIAPFIK</sequence>
<dbReference type="AlphaFoldDB" id="A0A5A9ZHP6"/>
<reference evidence="2 3" key="1">
    <citation type="submission" date="2019-07" db="EMBL/GenBank/DDBJ databases">
        <title>Aquicoccus porphyridii gen. nov., sp. nov., isolated from a small marine red alga, Porphyridium marinum.</title>
        <authorList>
            <person name="Liu L."/>
        </authorList>
    </citation>
    <scope>NUCLEOTIDE SEQUENCE [LARGE SCALE GENOMIC DNA]</scope>
    <source>
        <strain evidence="2 3">L1 8-17</strain>
    </source>
</reference>
<name>A0A5A9ZHP6_9RHOB</name>